<organism evidence="1 2">
    <name type="scientific">Streptomyces viridosporus (strain ATCC 14672 / DSM 40746 / JCM 4963 / KCTC 9882 / NRRL B-12104 / FH 1290)</name>
    <name type="common">Streptomyces ghanaensis</name>
    <dbReference type="NCBI Taxonomy" id="566461"/>
    <lineage>
        <taxon>Bacteria</taxon>
        <taxon>Bacillati</taxon>
        <taxon>Actinomycetota</taxon>
        <taxon>Actinomycetes</taxon>
        <taxon>Kitasatosporales</taxon>
        <taxon>Streptomycetaceae</taxon>
        <taxon>Streptomyces</taxon>
    </lineage>
</organism>
<dbReference type="Proteomes" id="UP000003824">
    <property type="component" value="Unassembled WGS sequence"/>
</dbReference>
<gene>
    <name evidence="1" type="ORF">SSFG_03130</name>
</gene>
<evidence type="ECO:0000313" key="2">
    <source>
        <dbReference type="Proteomes" id="UP000003824"/>
    </source>
</evidence>
<reference evidence="2" key="1">
    <citation type="submission" date="2008-12" db="EMBL/GenBank/DDBJ databases">
        <title>Annotation of Streptomyces ghanaensis ATCC 14672.</title>
        <authorList>
            <consortium name="The Broad Institute Genome Sequencing Platform"/>
            <consortium name="Broad Institute Microbial Sequencing Center"/>
            <person name="Fischbach M."/>
            <person name="Ward D."/>
            <person name="Young S."/>
            <person name="Kodira C.D."/>
            <person name="Zeng Q."/>
            <person name="Koehrsen M."/>
            <person name="Godfrey P."/>
            <person name="Alvarado L."/>
            <person name="Berlin A.M."/>
            <person name="Borenstein D."/>
            <person name="Chen Z."/>
            <person name="Engels R."/>
            <person name="Freedman E."/>
            <person name="Gellesch M."/>
            <person name="Goldberg J."/>
            <person name="Griggs A."/>
            <person name="Gujja S."/>
            <person name="Heiman D.I."/>
            <person name="Hepburn T.A."/>
            <person name="Howarth C."/>
            <person name="Jen D."/>
            <person name="Larson L."/>
            <person name="Lewis B."/>
            <person name="Mehta T."/>
            <person name="Park D."/>
            <person name="Pearson M."/>
            <person name="Roberts A."/>
            <person name="Saif S."/>
            <person name="Shea T.D."/>
            <person name="Shenoy N."/>
            <person name="Sisk P."/>
            <person name="Stolte C."/>
            <person name="Sykes S.N."/>
            <person name="Walk T."/>
            <person name="White J."/>
            <person name="Yandava C."/>
            <person name="Straight P."/>
            <person name="Clardy J."/>
            <person name="Hung D."/>
            <person name="Kolter R."/>
            <person name="Mekalanos J."/>
            <person name="Walker S."/>
            <person name="Walsh C.T."/>
            <person name="Wieland B.L.C."/>
            <person name="Ilzarbe M."/>
            <person name="Galagan J."/>
            <person name="Nusbaum C."/>
            <person name="Birren B."/>
        </authorList>
    </citation>
    <scope>NUCLEOTIDE SEQUENCE [LARGE SCALE GENOMIC DNA]</scope>
    <source>
        <strain evidence="2">ATCC 14672 / DSM 40746 / JCM 4963 / KCTC 9882 / NRRL B-12104 / FH 1290</strain>
    </source>
</reference>
<dbReference type="AlphaFoldDB" id="D6A6B3"/>
<evidence type="ECO:0000313" key="1">
    <source>
        <dbReference type="EMBL" id="EFE67884.2"/>
    </source>
</evidence>
<proteinExistence type="predicted"/>
<protein>
    <submittedName>
        <fullName evidence="1">Uncharacterized protein</fullName>
    </submittedName>
</protein>
<dbReference type="EMBL" id="DS999641">
    <property type="protein sequence ID" value="EFE67884.2"/>
    <property type="molecule type" value="Genomic_DNA"/>
</dbReference>
<sequence>MVIVTTAVYWRLSSQLRLDESKLTGPLNVPAPGRRQSVYLALRLRTDLCF</sequence>
<accession>D6A6B3</accession>
<name>D6A6B3_STRV1</name>